<name>A0A4R7HZZ4_9ACTN</name>
<evidence type="ECO:0000313" key="5">
    <source>
        <dbReference type="EMBL" id="TDT16837.1"/>
    </source>
</evidence>
<comment type="caution">
    <text evidence="5">The sequence shown here is derived from an EMBL/GenBank/DDBJ whole genome shotgun (WGS) entry which is preliminary data.</text>
</comment>
<dbReference type="OrthoDB" id="9788274at2"/>
<accession>A0A4R7HZZ4</accession>
<evidence type="ECO:0000256" key="1">
    <source>
        <dbReference type="ARBA" id="ARBA00022679"/>
    </source>
</evidence>
<dbReference type="AlphaFoldDB" id="A0A4R7HZZ4"/>
<dbReference type="Gene3D" id="3.40.47.10">
    <property type="match status" value="2"/>
</dbReference>
<feature type="domain" description="Beta-ketoacyl-[acyl-carrier-protein] synthase III N-terminal" evidence="4">
    <location>
        <begin position="123"/>
        <end position="206"/>
    </location>
</feature>
<dbReference type="InterPro" id="IPR013747">
    <property type="entry name" value="ACP_syn_III_C"/>
</dbReference>
<dbReference type="Pfam" id="PF08545">
    <property type="entry name" value="ACP_syn_III"/>
    <property type="match status" value="1"/>
</dbReference>
<dbReference type="InterPro" id="IPR016039">
    <property type="entry name" value="Thiolase-like"/>
</dbReference>
<evidence type="ECO:0000259" key="3">
    <source>
        <dbReference type="Pfam" id="PF08541"/>
    </source>
</evidence>
<evidence type="ECO:0000259" key="4">
    <source>
        <dbReference type="Pfam" id="PF08545"/>
    </source>
</evidence>
<dbReference type="PANTHER" id="PTHR34069">
    <property type="entry name" value="3-OXOACYL-[ACYL-CARRIER-PROTEIN] SYNTHASE 3"/>
    <property type="match status" value="1"/>
</dbReference>
<evidence type="ECO:0000256" key="2">
    <source>
        <dbReference type="ARBA" id="ARBA00023315"/>
    </source>
</evidence>
<dbReference type="SUPFAM" id="SSF53901">
    <property type="entry name" value="Thiolase-like"/>
    <property type="match status" value="1"/>
</dbReference>
<dbReference type="RefSeq" id="WP_133869173.1">
    <property type="nucleotide sequence ID" value="NZ_JAVJPS010000002.1"/>
</dbReference>
<proteinExistence type="predicted"/>
<dbReference type="NCBIfam" id="NF006720">
    <property type="entry name" value="PRK09258.1"/>
    <property type="match status" value="1"/>
</dbReference>
<protein>
    <submittedName>
        <fullName evidence="5">3-oxoacyl-[acyl-carrier-protein] synthase-3</fullName>
    </submittedName>
</protein>
<dbReference type="GO" id="GO:0004315">
    <property type="term" value="F:3-oxoacyl-[acyl-carrier-protein] synthase activity"/>
    <property type="evidence" value="ECO:0007669"/>
    <property type="project" value="InterPro"/>
</dbReference>
<feature type="domain" description="Beta-ketoacyl-[acyl-carrier-protein] synthase III C-terminal" evidence="3">
    <location>
        <begin position="264"/>
        <end position="340"/>
    </location>
</feature>
<dbReference type="Pfam" id="PF08541">
    <property type="entry name" value="ACP_syn_III_C"/>
    <property type="match status" value="1"/>
</dbReference>
<keyword evidence="6" id="KW-1185">Reference proteome</keyword>
<keyword evidence="1" id="KW-0808">Transferase</keyword>
<dbReference type="Proteomes" id="UP000294558">
    <property type="component" value="Unassembled WGS sequence"/>
</dbReference>
<evidence type="ECO:0000313" key="6">
    <source>
        <dbReference type="Proteomes" id="UP000294558"/>
    </source>
</evidence>
<keyword evidence="2" id="KW-0012">Acyltransferase</keyword>
<gene>
    <name evidence="5" type="ORF">BDK89_2435</name>
</gene>
<dbReference type="InterPro" id="IPR013751">
    <property type="entry name" value="ACP_syn_III_N"/>
</dbReference>
<organism evidence="5 6">
    <name type="scientific">Ilumatobacter fluminis</name>
    <dbReference type="NCBI Taxonomy" id="467091"/>
    <lineage>
        <taxon>Bacteria</taxon>
        <taxon>Bacillati</taxon>
        <taxon>Actinomycetota</taxon>
        <taxon>Acidimicrobiia</taxon>
        <taxon>Acidimicrobiales</taxon>
        <taxon>Ilumatobacteraceae</taxon>
        <taxon>Ilumatobacter</taxon>
    </lineage>
</organism>
<dbReference type="GO" id="GO:0006633">
    <property type="term" value="P:fatty acid biosynthetic process"/>
    <property type="evidence" value="ECO:0007669"/>
    <property type="project" value="InterPro"/>
</dbReference>
<dbReference type="GO" id="GO:0044550">
    <property type="term" value="P:secondary metabolite biosynthetic process"/>
    <property type="evidence" value="ECO:0007669"/>
    <property type="project" value="TreeGrafter"/>
</dbReference>
<sequence length="340" mass="36155">MHKNANFSFEDVALVSIEAVEAPIVVTSDEVDERLRPFYERTDGKPGLLETLAGIRERRMWPEGVSFTDAAAKAGEAAIVASGVDRSKIGLMIDTSVCRDRLEPSSAVTVHDALGLPTTCLNFDIANACLGFVNGMHLAGVMIEAGQIDYALIVDGEGTREVYDNTINKLNEHGQGLDDIIANFATLTLGSGAAAAVIGRHSENPGSHRIMRGFFHAATRHHELCVGSLEGMTTDTRGLLDAGVELAKLAWEDAGAEDGWGGRDRYVLHQISEVHTNAMLDVLGLDPDKVPKTFPYYGNIGPAAVPITLAAVADDLSTGDSVVCMGIGSGLNAGVLELQW</sequence>
<dbReference type="EMBL" id="SOAU01000001">
    <property type="protein sequence ID" value="TDT16837.1"/>
    <property type="molecule type" value="Genomic_DNA"/>
</dbReference>
<reference evidence="5 6" key="1">
    <citation type="submission" date="2019-03" db="EMBL/GenBank/DDBJ databases">
        <title>Sequencing the genomes of 1000 actinobacteria strains.</title>
        <authorList>
            <person name="Klenk H.-P."/>
        </authorList>
    </citation>
    <scope>NUCLEOTIDE SEQUENCE [LARGE SCALE GENOMIC DNA]</scope>
    <source>
        <strain evidence="5 6">DSM 18936</strain>
    </source>
</reference>
<dbReference type="PANTHER" id="PTHR34069:SF3">
    <property type="entry name" value="ACYL-COA:ACYL-COA ALKYLTRANSFERASE"/>
    <property type="match status" value="1"/>
</dbReference>